<evidence type="ECO:0000256" key="4">
    <source>
        <dbReference type="ARBA" id="ARBA00022801"/>
    </source>
</evidence>
<reference evidence="19" key="1">
    <citation type="journal article" date="2020" name="mSystems">
        <title>Genome- and Community-Level Interaction Insights into Carbon Utilization and Element Cycling Functions of Hydrothermarchaeota in Hydrothermal Sediment.</title>
        <authorList>
            <person name="Zhou Z."/>
            <person name="Liu Y."/>
            <person name="Xu W."/>
            <person name="Pan J."/>
            <person name="Luo Z.H."/>
            <person name="Li M."/>
        </authorList>
    </citation>
    <scope>NUCLEOTIDE SEQUENCE [LARGE SCALE GENOMIC DNA]</scope>
    <source>
        <strain evidence="19">HyVt-535</strain>
    </source>
</reference>
<evidence type="ECO:0000256" key="14">
    <source>
        <dbReference type="ARBA" id="ARBA00048988"/>
    </source>
</evidence>
<dbReference type="GO" id="GO:0043138">
    <property type="term" value="F:3'-5' DNA helicase activity"/>
    <property type="evidence" value="ECO:0007669"/>
    <property type="project" value="UniProtKB-EC"/>
</dbReference>
<keyword evidence="3" id="KW-0227">DNA damage</keyword>
<dbReference type="Pfam" id="PF12705">
    <property type="entry name" value="PDDEXK_1"/>
    <property type="match status" value="1"/>
</dbReference>
<evidence type="ECO:0000256" key="13">
    <source>
        <dbReference type="ARBA" id="ARBA00034923"/>
    </source>
</evidence>
<dbReference type="EC" id="5.6.2.4" evidence="12"/>
<dbReference type="InterPro" id="IPR014016">
    <property type="entry name" value="UvrD-like_ATP-bd"/>
</dbReference>
<keyword evidence="10" id="KW-0413">Isomerase</keyword>
<proteinExistence type="predicted"/>
<dbReference type="GO" id="GO:0000725">
    <property type="term" value="P:recombinational repair"/>
    <property type="evidence" value="ECO:0007669"/>
    <property type="project" value="TreeGrafter"/>
</dbReference>
<dbReference type="Pfam" id="PF13361">
    <property type="entry name" value="UvrD_C"/>
    <property type="match status" value="1"/>
</dbReference>
<keyword evidence="2 15" id="KW-0547">Nucleotide-binding</keyword>
<evidence type="ECO:0000256" key="16">
    <source>
        <dbReference type="SAM" id="MobiDB-lite"/>
    </source>
</evidence>
<comment type="caution">
    <text evidence="15">Lacks conserved residue(s) required for the propagation of feature annotation.</text>
</comment>
<evidence type="ECO:0000256" key="12">
    <source>
        <dbReference type="ARBA" id="ARBA00034808"/>
    </source>
</evidence>
<keyword evidence="5 15" id="KW-0347">Helicase</keyword>
<sequence>ELARKALARDRERGWRLLENPARLRVRTIDAFCQYLAGQAPLLSGLGGGAGVAEDARPLYEAAARHTLEELESEEAGEALALLLEARDNDTGRLAALLAEMLARRDQWLRHLHDHNTRGVLEEALSVAVEQGLAEARQALAFRETELVPLVRFAADNLDADEPLAACRDLEALPPPTADRLPCWRALADLLLTKDGNWRKGVNKNQGFPAGCDEKEPMKALLETLSAHPEAAAALHNLRSLPDPVYRDTEWRVIGALFQVLRHAAAHLQLVFGEAGQVDFSETMLRALQALGPPEEPTDLALRLDYRIQHLLVDEFQDTSRSQYELLERLTAGWQPGDGRTLFLVGDPMQSIYRFREAEVGLFLEVWRHGLGDLSPVPLRLEVNFRSQRNIVEWVNDHFPRVLPERDDLFTGAVRFTPSAAFHGALPGEAVTVHPRLGRDDRAEAQQVVEIVREHLAETDGDLAILVRSRAHAAAIAPALKEANIPFQAVEMEGLAGRPLVQDLLALTLALLYPADRTHWLALLRGPLCGLTLADLHALAAGDQRTLPELMEDEARLATLSEEGRRRLARVRPLLRAALGEGERKRLRTRVEGLWLALGGPAAADHTALEEATLFFELLRDLEEAGAPLTRERLLAGIEGLHALPREENARVHLMTMHKAKGLEFDTVVLPGLGRGSGRNDPPLLRWLETVDEAGNERLVLAPMRPAWEKKEGPAAAYIRELEKRKEAHEEARLLYVAATRARRRLHLLGHAEPDASGDVGPAKGSLLAHLWPALGHHWEGLEAPEEEPPAETGRHPAGLRLLRPAPGWQPPGPPADVPLPSRVEEEEPSRDIEFDWAGDLARVVGVVAHRLLQHLALHGDPGAGFEPLRGHARTLLRREGLDGEPLEEALALVATAVGNTLASERGRWILDRNHREARCELPLTALLDGRPRHLVVDRTFVDAEGTRWIIDYKTGRHEGGDPEAFLDQEKERYRTQLEAYAAAFRLLEPERPLRVALYHPMLDGWREWEPG</sequence>
<feature type="non-terminal residue" evidence="19">
    <location>
        <position position="1"/>
    </location>
</feature>
<evidence type="ECO:0000256" key="15">
    <source>
        <dbReference type="PROSITE-ProRule" id="PRU00560"/>
    </source>
</evidence>
<comment type="catalytic activity">
    <reaction evidence="14">
        <text>ATP + H2O = ADP + phosphate + H(+)</text>
        <dbReference type="Rhea" id="RHEA:13065"/>
        <dbReference type="ChEBI" id="CHEBI:15377"/>
        <dbReference type="ChEBI" id="CHEBI:15378"/>
        <dbReference type="ChEBI" id="CHEBI:30616"/>
        <dbReference type="ChEBI" id="CHEBI:43474"/>
        <dbReference type="ChEBI" id="CHEBI:456216"/>
        <dbReference type="EC" id="5.6.2.4"/>
    </reaction>
</comment>
<evidence type="ECO:0000256" key="10">
    <source>
        <dbReference type="ARBA" id="ARBA00023235"/>
    </source>
</evidence>
<keyword evidence="4 15" id="KW-0378">Hydrolase</keyword>
<dbReference type="SUPFAM" id="SSF52980">
    <property type="entry name" value="Restriction endonuclease-like"/>
    <property type="match status" value="1"/>
</dbReference>
<dbReference type="AlphaFoldDB" id="A0A7C5MYD9"/>
<name>A0A7C5MYD9_9GAMM</name>
<comment type="catalytic activity">
    <reaction evidence="11">
        <text>Couples ATP hydrolysis with the unwinding of duplex DNA by translocating in the 3'-5' direction.</text>
        <dbReference type="EC" id="5.6.2.4"/>
    </reaction>
</comment>
<comment type="caution">
    <text evidence="19">The sequence shown here is derived from an EMBL/GenBank/DDBJ whole genome shotgun (WGS) entry which is preliminary data.</text>
</comment>
<dbReference type="GO" id="GO:0033202">
    <property type="term" value="C:DNA helicase complex"/>
    <property type="evidence" value="ECO:0007669"/>
    <property type="project" value="TreeGrafter"/>
</dbReference>
<feature type="domain" description="UvrD-like helicase ATP-binding" evidence="17">
    <location>
        <begin position="1"/>
        <end position="388"/>
    </location>
</feature>
<feature type="domain" description="UvrD-like helicase C-terminal" evidence="18">
    <location>
        <begin position="400"/>
        <end position="662"/>
    </location>
</feature>
<dbReference type="PROSITE" id="PS51217">
    <property type="entry name" value="UVRD_HELICASE_CTER"/>
    <property type="match status" value="1"/>
</dbReference>
<dbReference type="InterPro" id="IPR000212">
    <property type="entry name" value="DNA_helicase_UvrD/REP"/>
</dbReference>
<keyword evidence="6" id="KW-0269">Exonuclease</keyword>
<protein>
    <recommendedName>
        <fullName evidence="12">DNA 3'-5' helicase</fullName>
        <ecNumber evidence="12">5.6.2.4</ecNumber>
    </recommendedName>
    <alternativeName>
        <fullName evidence="13">DNA 3'-5' helicase II</fullName>
    </alternativeName>
</protein>
<dbReference type="Pfam" id="PF00580">
    <property type="entry name" value="UvrD-helicase"/>
    <property type="match status" value="1"/>
</dbReference>
<dbReference type="GO" id="GO:0005829">
    <property type="term" value="C:cytosol"/>
    <property type="evidence" value="ECO:0007669"/>
    <property type="project" value="TreeGrafter"/>
</dbReference>
<accession>A0A7C5MYD9</accession>
<evidence type="ECO:0000256" key="8">
    <source>
        <dbReference type="ARBA" id="ARBA00023125"/>
    </source>
</evidence>
<dbReference type="Proteomes" id="UP000886100">
    <property type="component" value="Unassembled WGS sequence"/>
</dbReference>
<dbReference type="GO" id="GO:0005524">
    <property type="term" value="F:ATP binding"/>
    <property type="evidence" value="ECO:0007669"/>
    <property type="project" value="UniProtKB-UniRule"/>
</dbReference>
<evidence type="ECO:0000256" key="11">
    <source>
        <dbReference type="ARBA" id="ARBA00034617"/>
    </source>
</evidence>
<dbReference type="InterPro" id="IPR011335">
    <property type="entry name" value="Restrct_endonuc-II-like"/>
</dbReference>
<evidence type="ECO:0000256" key="1">
    <source>
        <dbReference type="ARBA" id="ARBA00022722"/>
    </source>
</evidence>
<evidence type="ECO:0000259" key="17">
    <source>
        <dbReference type="PROSITE" id="PS51198"/>
    </source>
</evidence>
<evidence type="ECO:0000259" key="18">
    <source>
        <dbReference type="PROSITE" id="PS51217"/>
    </source>
</evidence>
<feature type="region of interest" description="Disordered" evidence="16">
    <location>
        <begin position="805"/>
        <end position="826"/>
    </location>
</feature>
<dbReference type="InterPro" id="IPR027417">
    <property type="entry name" value="P-loop_NTPase"/>
</dbReference>
<dbReference type="PANTHER" id="PTHR11070:SF2">
    <property type="entry name" value="ATP-DEPENDENT DNA HELICASE SRS2"/>
    <property type="match status" value="1"/>
</dbReference>
<dbReference type="GO" id="GO:0004527">
    <property type="term" value="F:exonuclease activity"/>
    <property type="evidence" value="ECO:0007669"/>
    <property type="project" value="UniProtKB-KW"/>
</dbReference>
<feature type="compositionally biased region" description="Pro residues" evidence="16">
    <location>
        <begin position="808"/>
        <end position="818"/>
    </location>
</feature>
<evidence type="ECO:0000256" key="9">
    <source>
        <dbReference type="ARBA" id="ARBA00023204"/>
    </source>
</evidence>
<evidence type="ECO:0000256" key="7">
    <source>
        <dbReference type="ARBA" id="ARBA00022840"/>
    </source>
</evidence>
<dbReference type="PROSITE" id="PS51198">
    <property type="entry name" value="UVRD_HELICASE_ATP_BIND"/>
    <property type="match status" value="1"/>
</dbReference>
<evidence type="ECO:0000256" key="6">
    <source>
        <dbReference type="ARBA" id="ARBA00022839"/>
    </source>
</evidence>
<keyword evidence="7 15" id="KW-0067">ATP-binding</keyword>
<evidence type="ECO:0000313" key="19">
    <source>
        <dbReference type="EMBL" id="HHH13599.1"/>
    </source>
</evidence>
<evidence type="ECO:0000256" key="3">
    <source>
        <dbReference type="ARBA" id="ARBA00022763"/>
    </source>
</evidence>
<dbReference type="EMBL" id="DROM01000310">
    <property type="protein sequence ID" value="HHH13599.1"/>
    <property type="molecule type" value="Genomic_DNA"/>
</dbReference>
<evidence type="ECO:0000256" key="2">
    <source>
        <dbReference type="ARBA" id="ARBA00022741"/>
    </source>
</evidence>
<dbReference type="InterPro" id="IPR011604">
    <property type="entry name" value="PDDEXK-like_dom_sf"/>
</dbReference>
<keyword evidence="9" id="KW-0234">DNA repair</keyword>
<dbReference type="PANTHER" id="PTHR11070">
    <property type="entry name" value="UVRD / RECB / PCRA DNA HELICASE FAMILY MEMBER"/>
    <property type="match status" value="1"/>
</dbReference>
<dbReference type="InterPro" id="IPR014017">
    <property type="entry name" value="DNA_helicase_UvrD-like_C"/>
</dbReference>
<gene>
    <name evidence="19" type="ORF">ENJ98_05130</name>
</gene>
<organism evidence="19">
    <name type="scientific">Thiolapillus brandeum</name>
    <dbReference type="NCBI Taxonomy" id="1076588"/>
    <lineage>
        <taxon>Bacteria</taxon>
        <taxon>Pseudomonadati</taxon>
        <taxon>Pseudomonadota</taxon>
        <taxon>Gammaproteobacteria</taxon>
        <taxon>Chromatiales</taxon>
        <taxon>Sedimenticolaceae</taxon>
        <taxon>Thiolapillus</taxon>
    </lineage>
</organism>
<dbReference type="Gene3D" id="3.40.50.300">
    <property type="entry name" value="P-loop containing nucleotide triphosphate hydrolases"/>
    <property type="match status" value="3"/>
</dbReference>
<dbReference type="GO" id="GO:0003677">
    <property type="term" value="F:DNA binding"/>
    <property type="evidence" value="ECO:0007669"/>
    <property type="project" value="UniProtKB-KW"/>
</dbReference>
<keyword evidence="8" id="KW-0238">DNA-binding</keyword>
<dbReference type="Gene3D" id="3.90.320.10">
    <property type="match status" value="1"/>
</dbReference>
<dbReference type="InterPro" id="IPR038726">
    <property type="entry name" value="PDDEXK_AddAB-type"/>
</dbReference>
<keyword evidence="1" id="KW-0540">Nuclease</keyword>
<dbReference type="SUPFAM" id="SSF52540">
    <property type="entry name" value="P-loop containing nucleoside triphosphate hydrolases"/>
    <property type="match status" value="1"/>
</dbReference>
<evidence type="ECO:0000256" key="5">
    <source>
        <dbReference type="ARBA" id="ARBA00022806"/>
    </source>
</evidence>